<dbReference type="SUPFAM" id="SSF47203">
    <property type="entry name" value="Acyl-CoA dehydrogenase C-terminal domain-like"/>
    <property type="match status" value="1"/>
</dbReference>
<dbReference type="InterPro" id="IPR009100">
    <property type="entry name" value="AcylCoA_DH/oxidase_NM_dom_sf"/>
</dbReference>
<dbReference type="InterPro" id="IPR046373">
    <property type="entry name" value="Acyl-CoA_Oxase/DH_mid-dom_sf"/>
</dbReference>
<dbReference type="InterPro" id="IPR036250">
    <property type="entry name" value="AcylCo_DH-like_C"/>
</dbReference>
<reference evidence="9 10" key="1">
    <citation type="submission" date="2016-03" db="EMBL/GenBank/DDBJ databases">
        <title>Genome sequence of Variovorax paradoxus KB5.</title>
        <authorList>
            <person name="Jeong H."/>
            <person name="Hong C.E."/>
            <person name="Jo S.H."/>
            <person name="Park J.M."/>
        </authorList>
    </citation>
    <scope>NUCLEOTIDE SEQUENCE [LARGE SCALE GENOMIC DNA]</scope>
    <source>
        <strain evidence="9 10">KB5</strain>
    </source>
</reference>
<feature type="domain" description="Acyl-CoA dehydrogenase/oxidase N-terminal" evidence="8">
    <location>
        <begin position="7"/>
        <end position="118"/>
    </location>
</feature>
<comment type="similarity">
    <text evidence="2">Belongs to the acyl-CoA dehydrogenase family.</text>
</comment>
<dbReference type="Pfam" id="PF02770">
    <property type="entry name" value="Acyl-CoA_dh_M"/>
    <property type="match status" value="1"/>
</dbReference>
<evidence type="ECO:0000256" key="1">
    <source>
        <dbReference type="ARBA" id="ARBA00001974"/>
    </source>
</evidence>
<dbReference type="InterPro" id="IPR013786">
    <property type="entry name" value="AcylCoA_DH/ox_N"/>
</dbReference>
<evidence type="ECO:0000259" key="8">
    <source>
        <dbReference type="Pfam" id="PF02771"/>
    </source>
</evidence>
<organism evidence="9 10">
    <name type="scientific">Variovorax paradoxus</name>
    <dbReference type="NCBI Taxonomy" id="34073"/>
    <lineage>
        <taxon>Bacteria</taxon>
        <taxon>Pseudomonadati</taxon>
        <taxon>Pseudomonadota</taxon>
        <taxon>Betaproteobacteria</taxon>
        <taxon>Burkholderiales</taxon>
        <taxon>Comamonadaceae</taxon>
        <taxon>Variovorax</taxon>
    </lineage>
</organism>
<dbReference type="Gene3D" id="1.20.140.10">
    <property type="entry name" value="Butyryl-CoA Dehydrogenase, subunit A, domain 3"/>
    <property type="match status" value="1"/>
</dbReference>
<evidence type="ECO:0000256" key="5">
    <source>
        <dbReference type="ARBA" id="ARBA00023002"/>
    </source>
</evidence>
<protein>
    <recommendedName>
        <fullName evidence="11">Acyl-CoA dehydrogenase</fullName>
    </recommendedName>
</protein>
<dbReference type="Proteomes" id="UP000077852">
    <property type="component" value="Unassembled WGS sequence"/>
</dbReference>
<dbReference type="PANTHER" id="PTHR43884">
    <property type="entry name" value="ACYL-COA DEHYDROGENASE"/>
    <property type="match status" value="1"/>
</dbReference>
<dbReference type="SUPFAM" id="SSF56645">
    <property type="entry name" value="Acyl-CoA dehydrogenase NM domain-like"/>
    <property type="match status" value="1"/>
</dbReference>
<feature type="domain" description="Acyl-CoA oxidase/dehydrogenase middle" evidence="7">
    <location>
        <begin position="124"/>
        <end position="213"/>
    </location>
</feature>
<dbReference type="InterPro" id="IPR009075">
    <property type="entry name" value="AcylCo_DH/oxidase_C"/>
</dbReference>
<accession>A0AA91DLQ6</accession>
<evidence type="ECO:0000313" key="9">
    <source>
        <dbReference type="EMBL" id="OAK62005.1"/>
    </source>
</evidence>
<keyword evidence="5" id="KW-0560">Oxidoreductase</keyword>
<evidence type="ECO:0000256" key="2">
    <source>
        <dbReference type="ARBA" id="ARBA00009347"/>
    </source>
</evidence>
<name>A0AA91DLQ6_VARPD</name>
<comment type="cofactor">
    <cofactor evidence="1">
        <name>FAD</name>
        <dbReference type="ChEBI" id="CHEBI:57692"/>
    </cofactor>
</comment>
<dbReference type="PANTHER" id="PTHR43884:SF20">
    <property type="entry name" value="ACYL-COA DEHYDROGENASE FADE28"/>
    <property type="match status" value="1"/>
</dbReference>
<dbReference type="AlphaFoldDB" id="A0AA91DLQ6"/>
<dbReference type="Gene3D" id="1.10.540.10">
    <property type="entry name" value="Acyl-CoA dehydrogenase/oxidase, N-terminal domain"/>
    <property type="match status" value="1"/>
</dbReference>
<dbReference type="Pfam" id="PF02771">
    <property type="entry name" value="Acyl-CoA_dh_N"/>
    <property type="match status" value="1"/>
</dbReference>
<dbReference type="EMBL" id="LVHG01000053">
    <property type="protein sequence ID" value="OAK62005.1"/>
    <property type="molecule type" value="Genomic_DNA"/>
</dbReference>
<evidence type="ECO:0000259" key="7">
    <source>
        <dbReference type="Pfam" id="PF02770"/>
    </source>
</evidence>
<keyword evidence="4" id="KW-0274">FAD</keyword>
<dbReference type="Pfam" id="PF00441">
    <property type="entry name" value="Acyl-CoA_dh_1"/>
    <property type="match status" value="1"/>
</dbReference>
<dbReference type="InterPro" id="IPR037069">
    <property type="entry name" value="AcylCoA_DH/ox_N_sf"/>
</dbReference>
<dbReference type="Gene3D" id="2.40.110.10">
    <property type="entry name" value="Butyryl-CoA Dehydrogenase, subunit A, domain 2"/>
    <property type="match status" value="1"/>
</dbReference>
<evidence type="ECO:0000259" key="6">
    <source>
        <dbReference type="Pfam" id="PF00441"/>
    </source>
</evidence>
<sequence length="377" mass="39544">MNFELNEEQQALQGSLARLLGDVYGFEQRRAIAATPAGWSQPVWRQLGELGLTALPLPQAHGGFGGGAVDLLPVMQELGRALSLEPFLASIVLGGTALRLAGNDAVQAQLLPDVASGEIRLAWAHDEAGGHPAALWVETTARQDGGQWRLDGAKCNVLHATAAHRFVVSARTAGAPGDANGLALFLVDASAQGVGCRPHRMVDDTPGGELHFSAAAALPLGDPRDGAAALKAIEGTLAAGTAAVCADAVGAMESAYRLAIDYLNTRKQFGRLIGENQALRHRAAEMLVSLEMCRSMAMAAAIAADGLDAHDARADLARAKLMIGRHGRSLCHAAIQLHGGIGMTEEYAVGHCLRRVTLIDQLFGDVEAQATRLAEMQ</sequence>
<keyword evidence="3" id="KW-0285">Flavoprotein</keyword>
<dbReference type="GO" id="GO:0003995">
    <property type="term" value="F:acyl-CoA dehydrogenase activity"/>
    <property type="evidence" value="ECO:0007669"/>
    <property type="project" value="TreeGrafter"/>
</dbReference>
<evidence type="ECO:0008006" key="11">
    <source>
        <dbReference type="Google" id="ProtNLM"/>
    </source>
</evidence>
<dbReference type="InterPro" id="IPR006091">
    <property type="entry name" value="Acyl-CoA_Oxase/DH_mid-dom"/>
</dbReference>
<gene>
    <name evidence="9" type="ORF">A3K87_19125</name>
</gene>
<dbReference type="CDD" id="cd00567">
    <property type="entry name" value="ACAD"/>
    <property type="match status" value="1"/>
</dbReference>
<feature type="domain" description="Acyl-CoA dehydrogenase/oxidase C-terminal" evidence="6">
    <location>
        <begin position="232"/>
        <end position="375"/>
    </location>
</feature>
<evidence type="ECO:0000256" key="3">
    <source>
        <dbReference type="ARBA" id="ARBA00022630"/>
    </source>
</evidence>
<comment type="caution">
    <text evidence="9">The sequence shown here is derived from an EMBL/GenBank/DDBJ whole genome shotgun (WGS) entry which is preliminary data.</text>
</comment>
<evidence type="ECO:0000313" key="10">
    <source>
        <dbReference type="Proteomes" id="UP000077852"/>
    </source>
</evidence>
<proteinExistence type="inferred from homology"/>
<evidence type="ECO:0000256" key="4">
    <source>
        <dbReference type="ARBA" id="ARBA00022827"/>
    </source>
</evidence>
<dbReference type="GO" id="GO:0050660">
    <property type="term" value="F:flavin adenine dinucleotide binding"/>
    <property type="evidence" value="ECO:0007669"/>
    <property type="project" value="InterPro"/>
</dbReference>
<dbReference type="RefSeq" id="WP_081268873.1">
    <property type="nucleotide sequence ID" value="NZ_LVHG01000053.1"/>
</dbReference>